<dbReference type="PANTHER" id="PTHR44858">
    <property type="entry name" value="TETRATRICOPEPTIDE REPEAT PROTEIN 6"/>
    <property type="match status" value="1"/>
</dbReference>
<keyword evidence="6" id="KW-1185">Reference proteome</keyword>
<reference evidence="5 6" key="1">
    <citation type="submission" date="2019-02" db="EMBL/GenBank/DDBJ databases">
        <title>Emended description of the genus Rhodopseudomonas and description of Rhodopseudomonas albus sp. nov., a non-phototrophic, heavy-metal-tolerant bacterium isolated from garden soil.</title>
        <authorList>
            <person name="Bao Z."/>
            <person name="Cao W.W."/>
            <person name="Sato Y."/>
            <person name="Nishizawa T."/>
            <person name="Zhao J."/>
            <person name="Guo Y."/>
            <person name="Ohta H."/>
        </authorList>
    </citation>
    <scope>NUCLEOTIDE SEQUENCE [LARGE SCALE GENOMIC DNA]</scope>
    <source>
        <strain evidence="5 6">SK50-23</strain>
    </source>
</reference>
<keyword evidence="1" id="KW-0677">Repeat</keyword>
<accession>A0ABX8AAK0</accession>
<protein>
    <submittedName>
        <fullName evidence="5">Tetratricopeptide repeat protein</fullName>
    </submittedName>
</protein>
<feature type="repeat" description="TPR" evidence="3">
    <location>
        <begin position="244"/>
        <end position="277"/>
    </location>
</feature>
<evidence type="ECO:0000256" key="3">
    <source>
        <dbReference type="PROSITE-ProRule" id="PRU00339"/>
    </source>
</evidence>
<dbReference type="InterPro" id="IPR050498">
    <property type="entry name" value="Ycf3"/>
</dbReference>
<name>A0ABX8AAK0_9BRAD</name>
<dbReference type="SMART" id="SM00028">
    <property type="entry name" value="TPR"/>
    <property type="match status" value="7"/>
</dbReference>
<organism evidence="5 6">
    <name type="scientific">Tardiphaga alba</name>
    <dbReference type="NCBI Taxonomy" id="340268"/>
    <lineage>
        <taxon>Bacteria</taxon>
        <taxon>Pseudomonadati</taxon>
        <taxon>Pseudomonadota</taxon>
        <taxon>Alphaproteobacteria</taxon>
        <taxon>Hyphomicrobiales</taxon>
        <taxon>Nitrobacteraceae</taxon>
        <taxon>Tardiphaga</taxon>
    </lineage>
</organism>
<dbReference type="PROSITE" id="PS50005">
    <property type="entry name" value="TPR"/>
    <property type="match status" value="3"/>
</dbReference>
<evidence type="ECO:0000256" key="1">
    <source>
        <dbReference type="ARBA" id="ARBA00022737"/>
    </source>
</evidence>
<feature type="repeat" description="TPR" evidence="3">
    <location>
        <begin position="210"/>
        <end position="243"/>
    </location>
</feature>
<evidence type="ECO:0000256" key="2">
    <source>
        <dbReference type="ARBA" id="ARBA00022803"/>
    </source>
</evidence>
<evidence type="ECO:0000313" key="5">
    <source>
        <dbReference type="EMBL" id="QUS40801.1"/>
    </source>
</evidence>
<dbReference type="InterPro" id="IPR019734">
    <property type="entry name" value="TPR_rpt"/>
</dbReference>
<keyword evidence="2 3" id="KW-0802">TPR repeat</keyword>
<dbReference type="Pfam" id="PF13371">
    <property type="entry name" value="TPR_9"/>
    <property type="match status" value="1"/>
</dbReference>
<dbReference type="EMBL" id="CP036498">
    <property type="protein sequence ID" value="QUS40801.1"/>
    <property type="molecule type" value="Genomic_DNA"/>
</dbReference>
<feature type="repeat" description="TPR" evidence="3">
    <location>
        <begin position="138"/>
        <end position="171"/>
    </location>
</feature>
<proteinExistence type="predicted"/>
<keyword evidence="4" id="KW-0732">Signal</keyword>
<sequence>MLGGTGRFARLVSLLAALLLVPGGSADASDNWDDLLTKGVVAISKKDYDNAAAIFSQAIGLRSDVQADVKVRRFRSTAYWLAGKFEQAEADLTEVVRLVGETDPGAYEERGRFYYQNDRYTAALADYITGARLFPQDGRFANGQGLTLTNQGEHDEAIKQFDAAIKLDPSSAIFVLGRAEAYNRSKREQLAIEDYDRALALGRLTPNDTGRLRSGRGYAYLRLKDYTAAIADFDLALELRPRHINALKWRALAFERVGNTERALRDYEAALAMTPADKMIAKRIEDLRAQPGAVKP</sequence>
<dbReference type="PANTHER" id="PTHR44858:SF1">
    <property type="entry name" value="UDP-N-ACETYLGLUCOSAMINE--PEPTIDE N-ACETYLGLUCOSAMINYLTRANSFERASE SPINDLY-RELATED"/>
    <property type="match status" value="1"/>
</dbReference>
<dbReference type="Pfam" id="PF13181">
    <property type="entry name" value="TPR_8"/>
    <property type="match status" value="1"/>
</dbReference>
<dbReference type="InterPro" id="IPR011990">
    <property type="entry name" value="TPR-like_helical_dom_sf"/>
</dbReference>
<feature type="chain" id="PRO_5046091493" evidence="4">
    <location>
        <begin position="29"/>
        <end position="296"/>
    </location>
</feature>
<feature type="signal peptide" evidence="4">
    <location>
        <begin position="1"/>
        <end position="28"/>
    </location>
</feature>
<dbReference type="SUPFAM" id="SSF48452">
    <property type="entry name" value="TPR-like"/>
    <property type="match status" value="1"/>
</dbReference>
<dbReference type="Pfam" id="PF13432">
    <property type="entry name" value="TPR_16"/>
    <property type="match status" value="2"/>
</dbReference>
<dbReference type="Proteomes" id="UP000682843">
    <property type="component" value="Chromosome"/>
</dbReference>
<gene>
    <name evidence="5" type="ORF">RPMA_19640</name>
</gene>
<evidence type="ECO:0000313" key="6">
    <source>
        <dbReference type="Proteomes" id="UP000682843"/>
    </source>
</evidence>
<dbReference type="Gene3D" id="1.25.40.10">
    <property type="entry name" value="Tetratricopeptide repeat domain"/>
    <property type="match status" value="3"/>
</dbReference>
<dbReference type="RefSeq" id="WP_211909394.1">
    <property type="nucleotide sequence ID" value="NZ_CP036498.1"/>
</dbReference>
<evidence type="ECO:0000256" key="4">
    <source>
        <dbReference type="SAM" id="SignalP"/>
    </source>
</evidence>